<evidence type="ECO:0000313" key="8">
    <source>
        <dbReference type="Proteomes" id="UP000504633"/>
    </source>
</evidence>
<dbReference type="OMA" id="MRMMSVC"/>
<dbReference type="GO" id="GO:0043015">
    <property type="term" value="F:gamma-tubulin binding"/>
    <property type="evidence" value="ECO:0007669"/>
    <property type="project" value="InterPro"/>
</dbReference>
<dbReference type="GO" id="GO:0051225">
    <property type="term" value="P:spindle assembly"/>
    <property type="evidence" value="ECO:0007669"/>
    <property type="project" value="TreeGrafter"/>
</dbReference>
<dbReference type="GO" id="GO:0007020">
    <property type="term" value="P:microtubule nucleation"/>
    <property type="evidence" value="ECO:0007669"/>
    <property type="project" value="InterPro"/>
</dbReference>
<dbReference type="Gene3D" id="1.20.120.1900">
    <property type="entry name" value="Gamma-tubulin complex, C-terminal domain"/>
    <property type="match status" value="1"/>
</dbReference>
<gene>
    <name evidence="9" type="primary">LOC111598257</name>
</gene>
<dbReference type="Pfam" id="PF17681">
    <property type="entry name" value="GCP_N_terminal"/>
    <property type="match status" value="1"/>
</dbReference>
<dbReference type="InterPro" id="IPR042241">
    <property type="entry name" value="GCP_C_sf"/>
</dbReference>
<comment type="similarity">
    <text evidence="2">Belongs to the TUBGCP family.</text>
</comment>
<evidence type="ECO:0000256" key="5">
    <source>
        <dbReference type="ARBA" id="ARBA00023212"/>
    </source>
</evidence>
<dbReference type="GO" id="GO:0000922">
    <property type="term" value="C:spindle pole"/>
    <property type="evidence" value="ECO:0007669"/>
    <property type="project" value="InterPro"/>
</dbReference>
<dbReference type="RefSeq" id="XP_023169200.1">
    <property type="nucleotide sequence ID" value="XM_023313432.2"/>
</dbReference>
<keyword evidence="4" id="KW-0493">Microtubule</keyword>
<evidence type="ECO:0000256" key="2">
    <source>
        <dbReference type="ARBA" id="ARBA00010337"/>
    </source>
</evidence>
<evidence type="ECO:0000256" key="4">
    <source>
        <dbReference type="ARBA" id="ARBA00022701"/>
    </source>
</evidence>
<evidence type="ECO:0000256" key="3">
    <source>
        <dbReference type="ARBA" id="ARBA00022490"/>
    </source>
</evidence>
<proteinExistence type="inferred from homology"/>
<sequence>MPNTNNNINSDNVAHEFKGLISKLREGVHPKDSQELMDRMVPLALQYIHKYPDIFDSSPPLPEIICLDKIMTILESNPMWGDEDKPGSVFHEHYVVASCEIEDHRTRDLLSNLILFSLENDSVYGKEDNEQTGPRPRCKTDITTRSSCSSILHSNSIGLNGNKNGVSVKPCSYDSTQNSVGLGSVPLPNYIMEITKQNSINTEHNVVQNAIYSFLGVQGKYLKKDVITGRFKLDPLTLKSISSVQAGMLLRLSELGYYHDRVSKFSNTMTGYNAMGSMGQAFMAKLKLELSEFHGQVALLQDQVNMFRQAQMRDYVDRDQSWLDRQPEQLTLFKLLCWYMEPLRRMQWLTKIADACQLKKGGDLASVLYTFLNNGDPMVNQLANDLLTVSCAPLVRMISKWMLEGGIEDTHGEFFIESLDEVGADRLWHDKFRLRHSMLPKFVTLELADKILKTGKSINFLREICKVEEAVKDRKELKYVIDNHVSHIFSYVPDTTWHAAIETCYSQTSKHVLDIMVGPHKLLDHLQGMRRYLLLGQGDFVSIFIENMKDELEKIGTDIYSHDLSAMLDAALRCTNAQYDDPDILNHLDVVVKTPYPGDCGWDVISLQYTVRGPLATMLEPAMPTYKALFKPLWRIKHMEFVLSTKIWKLQMGNAKALRSLDDEISKATYRLHLFTSEIMHFVHQMQYYVLFEVIECNWVELQKRMQQAKALDDILDAHSKFLHAISIGCFVNTSTNMESHLEVVYENIISLENWQANFYKDCFAELEAREQMQIAIAESEGSGHFGLTTEQKMERDQERKIFEQKILTSCRTLEGFAGSYGKAVGGFLLALNSSDDPNLQLFGTRLDFNEYYKKRDTNLSKPLTFEHWRMSNVYGNAKSHMGGRYSMHPQTTSQFGHQGHTSLSWD</sequence>
<dbReference type="GO" id="GO:0051011">
    <property type="term" value="F:microtubule minus-end binding"/>
    <property type="evidence" value="ECO:0007669"/>
    <property type="project" value="TreeGrafter"/>
</dbReference>
<dbReference type="GO" id="GO:0000930">
    <property type="term" value="C:gamma-tubulin complex"/>
    <property type="evidence" value="ECO:0007669"/>
    <property type="project" value="TreeGrafter"/>
</dbReference>
<dbReference type="AlphaFoldDB" id="A0A6J1LNS3"/>
<dbReference type="Pfam" id="PF04130">
    <property type="entry name" value="GCP_C_terminal"/>
    <property type="match status" value="1"/>
</dbReference>
<name>A0A6J1LNS3_DROHY</name>
<dbReference type="PANTHER" id="PTHR19302:SF14">
    <property type="entry name" value="GAMMA-TUBULIN COMPLEX COMPONENT 3"/>
    <property type="match status" value="1"/>
</dbReference>
<reference evidence="9" key="1">
    <citation type="submission" date="2025-08" db="UniProtKB">
        <authorList>
            <consortium name="RefSeq"/>
        </authorList>
    </citation>
    <scope>IDENTIFICATION</scope>
    <source>
        <strain evidence="9">15085-1641.00</strain>
        <tissue evidence="9">Whole body</tissue>
    </source>
</reference>
<dbReference type="GO" id="GO:0005874">
    <property type="term" value="C:microtubule"/>
    <property type="evidence" value="ECO:0007669"/>
    <property type="project" value="UniProtKB-KW"/>
</dbReference>
<dbReference type="GO" id="GO:0031122">
    <property type="term" value="P:cytoplasmic microtubule organization"/>
    <property type="evidence" value="ECO:0007669"/>
    <property type="project" value="TreeGrafter"/>
</dbReference>
<dbReference type="Proteomes" id="UP000504633">
    <property type="component" value="Unplaced"/>
</dbReference>
<evidence type="ECO:0000259" key="7">
    <source>
        <dbReference type="Pfam" id="PF17681"/>
    </source>
</evidence>
<feature type="domain" description="Gamma tubulin complex component protein N-terminal" evidence="7">
    <location>
        <begin position="208"/>
        <end position="517"/>
    </location>
</feature>
<evidence type="ECO:0000313" key="9">
    <source>
        <dbReference type="RefSeq" id="XP_023169200.1"/>
    </source>
</evidence>
<dbReference type="GO" id="GO:0051321">
    <property type="term" value="P:meiotic cell cycle"/>
    <property type="evidence" value="ECO:0007669"/>
    <property type="project" value="TreeGrafter"/>
</dbReference>
<accession>A0A6J1LNS3</accession>
<dbReference type="InterPro" id="IPR040457">
    <property type="entry name" value="GCP_C"/>
</dbReference>
<evidence type="ECO:0000259" key="6">
    <source>
        <dbReference type="Pfam" id="PF04130"/>
    </source>
</evidence>
<dbReference type="GeneID" id="111598257"/>
<dbReference type="CTD" id="48481"/>
<dbReference type="GO" id="GO:0000278">
    <property type="term" value="P:mitotic cell cycle"/>
    <property type="evidence" value="ECO:0007669"/>
    <property type="project" value="TreeGrafter"/>
</dbReference>
<dbReference type="KEGG" id="dhe:111598257"/>
<evidence type="ECO:0000256" key="1">
    <source>
        <dbReference type="ARBA" id="ARBA00004245"/>
    </source>
</evidence>
<keyword evidence="5" id="KW-0206">Cytoskeleton</keyword>
<dbReference type="InterPro" id="IPR041470">
    <property type="entry name" value="GCP_N"/>
</dbReference>
<dbReference type="PANTHER" id="PTHR19302">
    <property type="entry name" value="GAMMA TUBULIN COMPLEX PROTEIN"/>
    <property type="match status" value="1"/>
</dbReference>
<dbReference type="InterPro" id="IPR007259">
    <property type="entry name" value="GCP"/>
</dbReference>
<dbReference type="OrthoDB" id="5860513at2759"/>
<organism evidence="8 9">
    <name type="scientific">Drosophila hydei</name>
    <name type="common">Fruit fly</name>
    <dbReference type="NCBI Taxonomy" id="7224"/>
    <lineage>
        <taxon>Eukaryota</taxon>
        <taxon>Metazoa</taxon>
        <taxon>Ecdysozoa</taxon>
        <taxon>Arthropoda</taxon>
        <taxon>Hexapoda</taxon>
        <taxon>Insecta</taxon>
        <taxon>Pterygota</taxon>
        <taxon>Neoptera</taxon>
        <taxon>Endopterygota</taxon>
        <taxon>Diptera</taxon>
        <taxon>Brachycera</taxon>
        <taxon>Muscomorpha</taxon>
        <taxon>Ephydroidea</taxon>
        <taxon>Drosophilidae</taxon>
        <taxon>Drosophila</taxon>
    </lineage>
</organism>
<keyword evidence="3" id="KW-0963">Cytoplasm</keyword>
<comment type="subcellular location">
    <subcellularLocation>
        <location evidence="1">Cytoplasm</location>
        <location evidence="1">Cytoskeleton</location>
    </subcellularLocation>
</comment>
<keyword evidence="8" id="KW-1185">Reference proteome</keyword>
<feature type="domain" description="Gamma tubulin complex component C-terminal" evidence="6">
    <location>
        <begin position="522"/>
        <end position="853"/>
    </location>
</feature>
<protein>
    <submittedName>
        <fullName evidence="9">Gamma-tubulin complex component 3</fullName>
    </submittedName>
</protein>